<dbReference type="GO" id="GO:0050431">
    <property type="term" value="F:transforming growth factor beta binding"/>
    <property type="evidence" value="ECO:0007669"/>
    <property type="project" value="TreeGrafter"/>
</dbReference>
<dbReference type="SMART" id="SM00217">
    <property type="entry name" value="WAP"/>
    <property type="match status" value="4"/>
</dbReference>
<feature type="signal peptide" evidence="10">
    <location>
        <begin position="1"/>
        <end position="19"/>
    </location>
</feature>
<dbReference type="InterPro" id="IPR008197">
    <property type="entry name" value="WAP_dom"/>
</dbReference>
<dbReference type="PROSITE" id="PS51252">
    <property type="entry name" value="ANTISTASIN"/>
    <property type="match status" value="3"/>
</dbReference>
<keyword evidence="4 10" id="KW-0732">Signal</keyword>
<dbReference type="PROSITE" id="PS51162">
    <property type="entry name" value="THYROGLOBULIN_1_2"/>
    <property type="match status" value="6"/>
</dbReference>
<dbReference type="InterPro" id="IPR000716">
    <property type="entry name" value="Thyroglobulin_1"/>
</dbReference>
<feature type="domain" description="Thyroglobulin type-1" evidence="12">
    <location>
        <begin position="315"/>
        <end position="381"/>
    </location>
</feature>
<feature type="disulfide bond" evidence="7">
    <location>
        <begin position="1232"/>
        <end position="1239"/>
    </location>
</feature>
<dbReference type="PROSITE" id="PS00280">
    <property type="entry name" value="BPTI_KUNITZ_1"/>
    <property type="match status" value="1"/>
</dbReference>
<keyword evidence="9" id="KW-0812">Transmembrane</keyword>
<dbReference type="InterPro" id="IPR036880">
    <property type="entry name" value="Kunitz_BPTI_sf"/>
</dbReference>
<dbReference type="Pfam" id="PF00014">
    <property type="entry name" value="Kunitz_BPTI"/>
    <property type="match status" value="3"/>
</dbReference>
<name>A0A7M7KTB9_VARDE</name>
<dbReference type="Pfam" id="PF00095">
    <property type="entry name" value="WAP"/>
    <property type="match status" value="4"/>
</dbReference>
<protein>
    <recommendedName>
        <fullName evidence="17">Papilin</fullName>
    </recommendedName>
</protein>
<dbReference type="SMART" id="SM00289">
    <property type="entry name" value="WR1"/>
    <property type="match status" value="5"/>
</dbReference>
<evidence type="ECO:0000256" key="2">
    <source>
        <dbReference type="ARBA" id="ARBA00004613"/>
    </source>
</evidence>
<comment type="subcellular location">
    <subcellularLocation>
        <location evidence="2">Secreted</location>
    </subcellularLocation>
</comment>
<dbReference type="GO" id="GO:0048019">
    <property type="term" value="F:receptor antagonist activity"/>
    <property type="evidence" value="ECO:0007669"/>
    <property type="project" value="TreeGrafter"/>
</dbReference>
<dbReference type="RefSeq" id="XP_022665554.1">
    <property type="nucleotide sequence ID" value="XM_022809819.1"/>
</dbReference>
<feature type="transmembrane region" description="Helical" evidence="9">
    <location>
        <begin position="2317"/>
        <end position="2337"/>
    </location>
</feature>
<feature type="region of interest" description="Disordered" evidence="8">
    <location>
        <begin position="2384"/>
        <end position="2473"/>
    </location>
</feature>
<evidence type="ECO:0000256" key="5">
    <source>
        <dbReference type="ARBA" id="ARBA00023157"/>
    </source>
</evidence>
<dbReference type="PROSITE" id="PS50279">
    <property type="entry name" value="BPTI_KUNITZ_2"/>
    <property type="match status" value="3"/>
</dbReference>
<dbReference type="Pfam" id="PF02822">
    <property type="entry name" value="Antistasin"/>
    <property type="match status" value="3"/>
</dbReference>
<dbReference type="Gene3D" id="4.10.410.10">
    <property type="entry name" value="Pancreatic trypsin inhibitor Kunitz domain"/>
    <property type="match status" value="3"/>
</dbReference>
<reference evidence="15" key="1">
    <citation type="submission" date="2021-01" db="UniProtKB">
        <authorList>
            <consortium name="EnsemblMetazoa"/>
        </authorList>
    </citation>
    <scope>IDENTIFICATION</scope>
</reference>
<feature type="domain" description="BPTI/Kunitz inhibitor" evidence="11">
    <location>
        <begin position="1893"/>
        <end position="1948"/>
    </location>
</feature>
<dbReference type="Pfam" id="PF00086">
    <property type="entry name" value="Thyroglobulin_1"/>
    <property type="match status" value="5"/>
</dbReference>
<feature type="chain" id="PRO_5029649986" description="Papilin" evidence="10">
    <location>
        <begin position="20"/>
        <end position="2473"/>
    </location>
</feature>
<feature type="domain" description="Thyroglobulin type-1" evidence="12">
    <location>
        <begin position="1191"/>
        <end position="1260"/>
    </location>
</feature>
<dbReference type="OrthoDB" id="6501851at2759"/>
<feature type="compositionally biased region" description="Polar residues" evidence="8">
    <location>
        <begin position="2446"/>
        <end position="2459"/>
    </location>
</feature>
<dbReference type="CDD" id="cd00109">
    <property type="entry name" value="Kunitz-type"/>
    <property type="match status" value="2"/>
</dbReference>
<dbReference type="InterPro" id="IPR004094">
    <property type="entry name" value="Antistasin-like"/>
</dbReference>
<feature type="domain" description="WAP" evidence="14">
    <location>
        <begin position="1719"/>
        <end position="1767"/>
    </location>
</feature>
<feature type="domain" description="BPTI/Kunitz inhibitor" evidence="11">
    <location>
        <begin position="1955"/>
        <end position="2005"/>
    </location>
</feature>
<sequence length="2473" mass="268613">MQTRCILIWVFAVAVAVAATQEEPTPVNGAAVSELTIRTVTSTPAEPAIEEAVQVPATDAKKAENENPIIAEPQEQDIVVQPQQQDEIKVVSQTQPAAKELSSMEAPTTTTATPDDVTTTTSSVGPTCAPHTCRMLCPFGFLTDDRGCPQCECRQPCAGIQCPGGHECHLDDSNCRPGEPCVPSTSCRRAKTLRQCAFGVPLSAPTTNGQTALRPLLCGVAKGQPKCPSGYECSVPSDAEYGLCCPMESSSRDQEPLTQRERNDQVHEGECPQSVAADFRCEESLTCAIDSDCQTFQRCCATSCGTPRCLESRNSTTCEQQRRLAALFSETVEEPGYIPQCDSKGEFMPRQCSSNGKICWCVNDAGQQMTGSIGPAEEVNCDTVIEKQSGAGLSQGRAAFARSHRINDDNEDQPKTDNEAVAVEDRAKNERMSHHACSLLTCDVLCEYGYRTDEHGCSLCECVDPCENNNCAADEECVFVKEEPCKAESCQMTATCSKKVTPPEAFGGTGTEGHWFCSSGRPQLQQVQQPSDNSSGNSSPTIVVDVVKCADAERCADGFDCEIPSGQSSGICCQRAQESIVEPTGPAERRVVSDAMVVVVNNRREQESNSEEEEEETDTKAASTQSAGPAESASVPAVVSTICEYLRELGLRGENLAVPTPVCNEEGRYSARQCDTEGCFCVDDFGVEIRNSRISASSGNNSNGNSTTGGAGSEAECRQIRSAKPCYNVLCRLGCDYGFEYDAEGCPLCACRNPCKNARCTPDHICQLAEPDAPCNHRWCPPVPKCVSKDAAQRNLELICPFNGGSLAPLIDAESREVVQCYADSSREDTCPAGHHCVPTSDDAEHGFCCPNSIPASLSTVDQSVPPNDGPVGRHEGRIKQGQCPYLIPLDTPVAAMSCEVQCSADQQCPHELKCCSNGCGTQCMVPVQMSGCEHTRTIREHQFHAGQMNPSEGMPVPSCNPLSRAFEDVQCHGEFCWCVDTAGIEIPGTRTSGPPQVNCTAIRETGSNLNSTSCNVECNVECEFGQKLDSRGCPSSCECIDPCEQLSCGMNEECHLIELACVSQSKQPCSRQALCRPRVENVCSVGSSLFVNDSLLTCGPGGVACPTSHKCQLDIFGKFAQCCPKPREICFSAPPMCVQTQDVPTDVHERWFYNPMEQQCQPFRYNADYCQHGLNYFSSLEECESVCPIYTECELMREKTRTRVKNSATITAPVYIPKCNSRLGTWEPLQCMHDLGLCWCVDQKGNQIAGSMVRGTPNCNDPTTTRSGRNITPAAICPGGEPVHICDAEEVCGEKICAARTNATCRVDPCGSCKAVFFDEFNNIVDCSKGLTACQEEAQQVVNSRAWTNQGLNTISNLVSALRELSEGMLQDELAQSSRIFANPIEMIARQASSIIPMPHELLHRVRRSPKVVFDEATANHRRAKRETLSDEISDYDDPAARAMGAYHQNRRRAPIQEPVADYSAPPKVVVPLRAPIIMVVHRRIVPRPPVMPSPLDIMQALSSTVPRMRILVRLPADPPTQHTVFSSEPLPQKRMQESREEVTTMDRSVSLPGGIDPAMFMSHITSIMERFIGGEGSAPAAPIIPQAQPSGGIIVGPNFAEVKMTMKSETPVPAVAMRHIEQGSIDTLLNYLFGHNHMNTNAQQEREATPQVTPQTMKKGECPRGGFAETILHSMVSGCRTECNDDSDCSALERCCRYGCSTACVAPVVTKVAESENKVKPGSCPVLPITPACLFPKVQCTEDSHCPAEQKCCSGPCGAMCQMPNDESPELEASMPPTMVVAPPVCSSDGGYAVSQSQGQLAWCVNRFGVPIDSTLTKGHVSCNVNGTITKRVSSGDICPEGQAPKVCRDECSLATCFAHPDAMCVADPCNKCVPYFVDAAGDKVDCTAICDQEAFKTAPCHVNSGIRRRIRFTFNQTSQKCERFDYQCNGNDNNFESAEGCEQQCKKFKSLCELPKERGLCMGAFMKWWYNPITAQCEEFQYGGCGGNANNFETKAACEMRCPDLVLCPYDTITKEGLTREPCDRVKACAAAACPGDASAMCQVDPCDCRATWINTDTGEPADCDRPVDPESGANLKEMINAIMPKCQALQKKNAVLGHVYVPECDGEGTFQPTQCISLPTKRECWCVDAAGHQMGEPFTAGSKTCAAVKISRVDMDLAFDGSESMTSTVDKEQNETALAEGLKRALRSIDADFREEDVRIQSTNDVATPENNDKMIHARFTLRGNNCATMAYKIEQLVMGKMLRVGSQVAKYKNSRFTYIAKEDDREKEEDAQDARGHGSGRVEVIYSADRNEVLAVKRLLEPRTVDARTTTLAAAVLAITVVMCILLLLTLLMHKRNKQKQLAKEAVDPADALPRGAVAFPNPVYAIWTNRVMSAVCRRSPVPSPPKSPDDLARMEAQQGHSNDSHLDNNDDVDDEFNNPSYEVFEDHGTIVEGHAPSQAGAINNNRPGVTINLNGKRPPINASPKKN</sequence>
<feature type="region of interest" description="Disordered" evidence="8">
    <location>
        <begin position="93"/>
        <end position="124"/>
    </location>
</feature>
<dbReference type="KEGG" id="vde:111252262"/>
<evidence type="ECO:0000259" key="14">
    <source>
        <dbReference type="PROSITE" id="PS51390"/>
    </source>
</evidence>
<dbReference type="Gene3D" id="4.10.800.10">
    <property type="entry name" value="Thyroglobulin type-1"/>
    <property type="match status" value="6"/>
</dbReference>
<comment type="function">
    <text evidence="1">Has antibacterial activity.</text>
</comment>
<dbReference type="CDD" id="cd00199">
    <property type="entry name" value="WAP"/>
    <property type="match status" value="2"/>
</dbReference>
<evidence type="ECO:0000259" key="11">
    <source>
        <dbReference type="PROSITE" id="PS50279"/>
    </source>
</evidence>
<evidence type="ECO:0000256" key="6">
    <source>
        <dbReference type="ARBA" id="ARBA00023319"/>
    </source>
</evidence>
<evidence type="ECO:0000313" key="15">
    <source>
        <dbReference type="EnsemblMetazoa" id="XP_022665554"/>
    </source>
</evidence>
<evidence type="ECO:0000256" key="8">
    <source>
        <dbReference type="SAM" id="MobiDB-lite"/>
    </source>
</evidence>
<feature type="compositionally biased region" description="Acidic residues" evidence="8">
    <location>
        <begin position="608"/>
        <end position="617"/>
    </location>
</feature>
<dbReference type="EnsemblMetazoa" id="XM_022809819">
    <property type="protein sequence ID" value="XP_022665554"/>
    <property type="gene ID" value="LOC111252262"/>
</dbReference>
<feature type="domain" description="WAP" evidence="14">
    <location>
        <begin position="1657"/>
        <end position="1710"/>
    </location>
</feature>
<keyword evidence="3" id="KW-0964">Secreted</keyword>
<evidence type="ECO:0000256" key="9">
    <source>
        <dbReference type="SAM" id="Phobius"/>
    </source>
</evidence>
<dbReference type="SUPFAM" id="SSF57610">
    <property type="entry name" value="Thyroglobulin type-1 domain"/>
    <property type="match status" value="6"/>
</dbReference>
<feature type="region of interest" description="Disordered" evidence="8">
    <location>
        <begin position="248"/>
        <end position="269"/>
    </location>
</feature>
<feature type="domain" description="WAP" evidence="14">
    <location>
        <begin position="264"/>
        <end position="313"/>
    </location>
</feature>
<evidence type="ECO:0000256" key="7">
    <source>
        <dbReference type="PROSITE-ProRule" id="PRU00500"/>
    </source>
</evidence>
<feature type="domain" description="Thyroglobulin type-1" evidence="12">
    <location>
        <begin position="640"/>
        <end position="717"/>
    </location>
</feature>
<keyword evidence="16" id="KW-1185">Reference proteome</keyword>
<feature type="domain" description="WAP" evidence="14">
    <location>
        <begin position="877"/>
        <end position="928"/>
    </location>
</feature>
<feature type="disulfide bond" evidence="7">
    <location>
        <begin position="361"/>
        <end position="381"/>
    </location>
</feature>
<evidence type="ECO:0000259" key="13">
    <source>
        <dbReference type="PROSITE" id="PS51252"/>
    </source>
</evidence>
<dbReference type="InterPro" id="IPR028150">
    <property type="entry name" value="Lustrin_cystein"/>
</dbReference>
<evidence type="ECO:0000259" key="12">
    <source>
        <dbReference type="PROSITE" id="PS51162"/>
    </source>
</evidence>
<feature type="compositionally biased region" description="Basic and acidic residues" evidence="8">
    <location>
        <begin position="250"/>
        <end position="269"/>
    </location>
</feature>
<dbReference type="SUPFAM" id="SSF57256">
    <property type="entry name" value="Elafin-like"/>
    <property type="match status" value="2"/>
</dbReference>
<dbReference type="CDD" id="cd00191">
    <property type="entry name" value="TY"/>
    <property type="match status" value="5"/>
</dbReference>
<dbReference type="InterPro" id="IPR036857">
    <property type="entry name" value="Thyroglobulin_1_sf"/>
</dbReference>
<evidence type="ECO:0000256" key="4">
    <source>
        <dbReference type="ARBA" id="ARBA00022729"/>
    </source>
</evidence>
<proteinExistence type="predicted"/>
<keyword evidence="6" id="KW-0393">Immunoglobulin domain</keyword>
<feature type="domain" description="Antistasin-like" evidence="13">
    <location>
        <begin position="726"/>
        <end position="751"/>
    </location>
</feature>
<dbReference type="InterPro" id="IPR036645">
    <property type="entry name" value="Elafin-like_sf"/>
</dbReference>
<dbReference type="Gene3D" id="2.10.22.10">
    <property type="entry name" value="Antistasin, domain 1"/>
    <property type="match status" value="3"/>
</dbReference>
<dbReference type="InParanoid" id="A0A7M7KTB9"/>
<dbReference type="SMART" id="SM00211">
    <property type="entry name" value="TY"/>
    <property type="match status" value="6"/>
</dbReference>
<feature type="domain" description="Antistasin-like" evidence="13">
    <location>
        <begin position="437"/>
        <end position="462"/>
    </location>
</feature>
<organism evidence="15 16">
    <name type="scientific">Varroa destructor</name>
    <name type="common">Honeybee mite</name>
    <dbReference type="NCBI Taxonomy" id="109461"/>
    <lineage>
        <taxon>Eukaryota</taxon>
        <taxon>Metazoa</taxon>
        <taxon>Ecdysozoa</taxon>
        <taxon>Arthropoda</taxon>
        <taxon>Chelicerata</taxon>
        <taxon>Arachnida</taxon>
        <taxon>Acari</taxon>
        <taxon>Parasitiformes</taxon>
        <taxon>Mesostigmata</taxon>
        <taxon>Gamasina</taxon>
        <taxon>Dermanyssoidea</taxon>
        <taxon>Varroidae</taxon>
        <taxon>Varroa</taxon>
    </lineage>
</organism>
<dbReference type="Gene3D" id="4.10.75.10">
    <property type="entry name" value="Elafin-like"/>
    <property type="match status" value="4"/>
</dbReference>
<feature type="disulfide bond" evidence="7">
    <location>
        <begin position="352"/>
        <end position="359"/>
    </location>
</feature>
<dbReference type="InterPro" id="IPR020901">
    <property type="entry name" value="Prtase_inh_Kunz-CS"/>
</dbReference>
<dbReference type="Proteomes" id="UP000594260">
    <property type="component" value="Unplaced"/>
</dbReference>
<dbReference type="InterPro" id="IPR006150">
    <property type="entry name" value="Cys_repeat_1"/>
</dbReference>
<dbReference type="PANTHER" id="PTHR45938">
    <property type="entry name" value="ACP24A4-RELATED"/>
    <property type="match status" value="1"/>
</dbReference>
<feature type="domain" description="BPTI/Kunitz inhibitor" evidence="11">
    <location>
        <begin position="1124"/>
        <end position="1188"/>
    </location>
</feature>
<feature type="domain" description="Antistasin-like" evidence="13">
    <location>
        <begin position="128"/>
        <end position="153"/>
    </location>
</feature>
<evidence type="ECO:0000256" key="1">
    <source>
        <dbReference type="ARBA" id="ARBA00002878"/>
    </source>
</evidence>
<dbReference type="PROSITE" id="PS51390">
    <property type="entry name" value="WAP"/>
    <property type="match status" value="4"/>
</dbReference>
<dbReference type="PROSITE" id="PS00484">
    <property type="entry name" value="THYROGLOBULIN_1_1"/>
    <property type="match status" value="3"/>
</dbReference>
<evidence type="ECO:0000313" key="16">
    <source>
        <dbReference type="Proteomes" id="UP000594260"/>
    </source>
</evidence>
<feature type="domain" description="Thyroglobulin type-1" evidence="12">
    <location>
        <begin position="2087"/>
        <end position="2149"/>
    </location>
</feature>
<evidence type="ECO:0008006" key="17">
    <source>
        <dbReference type="Google" id="ProtNLM"/>
    </source>
</evidence>
<feature type="domain" description="Thyroglobulin type-1" evidence="12">
    <location>
        <begin position="1760"/>
        <end position="1825"/>
    </location>
</feature>
<keyword evidence="9" id="KW-0472">Membrane</keyword>
<evidence type="ECO:0000256" key="3">
    <source>
        <dbReference type="ARBA" id="ARBA00022525"/>
    </source>
</evidence>
<accession>A0A7M7KTB9</accession>
<keyword evidence="5 7" id="KW-1015">Disulfide bond</keyword>
<feature type="domain" description="Thyroglobulin type-1" evidence="12">
    <location>
        <begin position="930"/>
        <end position="1000"/>
    </location>
</feature>
<dbReference type="SMART" id="SM00131">
    <property type="entry name" value="KU"/>
    <property type="match status" value="3"/>
</dbReference>
<dbReference type="GO" id="GO:0005615">
    <property type="term" value="C:extracellular space"/>
    <property type="evidence" value="ECO:0007669"/>
    <property type="project" value="TreeGrafter"/>
</dbReference>
<dbReference type="PANTHER" id="PTHR45938:SF11">
    <property type="entry name" value="WAP, KAZAL, IMMUNOGLOBULIN, KUNITZ AND NTR DOMAIN-CONTAINING PROTEIN 2-LIKE"/>
    <property type="match status" value="1"/>
</dbReference>
<dbReference type="SUPFAM" id="SSF57362">
    <property type="entry name" value="BPTI-like"/>
    <property type="match status" value="3"/>
</dbReference>
<dbReference type="InterPro" id="IPR011061">
    <property type="entry name" value="Hirudin/antistatin"/>
</dbReference>
<dbReference type="OMA" id="DNECQLE"/>
<dbReference type="GeneID" id="111252262"/>
<dbReference type="SUPFAM" id="SSF57262">
    <property type="entry name" value="Leech antihemostatic proteins"/>
    <property type="match status" value="3"/>
</dbReference>
<dbReference type="Pfam" id="PF14625">
    <property type="entry name" value="Lustrin_cystein"/>
    <property type="match status" value="3"/>
</dbReference>
<keyword evidence="9" id="KW-1133">Transmembrane helix</keyword>
<dbReference type="InterPro" id="IPR002223">
    <property type="entry name" value="Kunitz_BPTI"/>
</dbReference>
<comment type="caution">
    <text evidence="7">Lacks conserved residue(s) required for the propagation of feature annotation.</text>
</comment>
<feature type="compositionally biased region" description="Low complexity" evidence="8">
    <location>
        <begin position="106"/>
        <end position="124"/>
    </location>
</feature>
<evidence type="ECO:0000256" key="10">
    <source>
        <dbReference type="SAM" id="SignalP"/>
    </source>
</evidence>
<feature type="region of interest" description="Disordered" evidence="8">
    <location>
        <begin position="601"/>
        <end position="633"/>
    </location>
</feature>
<dbReference type="GO" id="GO:0004867">
    <property type="term" value="F:serine-type endopeptidase inhibitor activity"/>
    <property type="evidence" value="ECO:0007669"/>
    <property type="project" value="InterPro"/>
</dbReference>
<dbReference type="PRINTS" id="PR00759">
    <property type="entry name" value="BASICPTASE"/>
</dbReference>